<proteinExistence type="predicted"/>
<evidence type="ECO:0000256" key="1">
    <source>
        <dbReference type="SAM" id="Phobius"/>
    </source>
</evidence>
<dbReference type="RefSeq" id="WP_272447645.1">
    <property type="nucleotide sequence ID" value="NZ_JAMQKC010000033.1"/>
</dbReference>
<evidence type="ECO:0000313" key="2">
    <source>
        <dbReference type="EMBL" id="MDC3418576.1"/>
    </source>
</evidence>
<organism evidence="2 3">
    <name type="scientific">Aquibacillus salsiterrae</name>
    <dbReference type="NCBI Taxonomy" id="2950439"/>
    <lineage>
        <taxon>Bacteria</taxon>
        <taxon>Bacillati</taxon>
        <taxon>Bacillota</taxon>
        <taxon>Bacilli</taxon>
        <taxon>Bacillales</taxon>
        <taxon>Bacillaceae</taxon>
        <taxon>Aquibacillus</taxon>
    </lineage>
</organism>
<feature type="transmembrane region" description="Helical" evidence="1">
    <location>
        <begin position="82"/>
        <end position="109"/>
    </location>
</feature>
<keyword evidence="3" id="KW-1185">Reference proteome</keyword>
<comment type="caution">
    <text evidence="2">The sequence shown here is derived from an EMBL/GenBank/DDBJ whole genome shotgun (WGS) entry which is preliminary data.</text>
</comment>
<accession>A0A9X3WK59</accession>
<keyword evidence="1" id="KW-0472">Membrane</keyword>
<gene>
    <name evidence="2" type="ORF">NC799_17080</name>
</gene>
<feature type="transmembrane region" description="Helical" evidence="1">
    <location>
        <begin position="37"/>
        <end position="61"/>
    </location>
</feature>
<evidence type="ECO:0000313" key="3">
    <source>
        <dbReference type="Proteomes" id="UP001145069"/>
    </source>
</evidence>
<keyword evidence="1" id="KW-1133">Transmembrane helix</keyword>
<reference evidence="2" key="1">
    <citation type="submission" date="2022-06" db="EMBL/GenBank/DDBJ databases">
        <title>Aquibacillus sp. a new bacterium isolated from soil saline samples.</title>
        <authorList>
            <person name="Galisteo C."/>
            <person name="De La Haba R."/>
            <person name="Sanchez-Porro C."/>
            <person name="Ventosa A."/>
        </authorList>
    </citation>
    <scope>NUCLEOTIDE SEQUENCE</scope>
    <source>
        <strain evidence="2">3ASR75-54</strain>
    </source>
</reference>
<feature type="transmembrane region" description="Helical" evidence="1">
    <location>
        <begin position="129"/>
        <end position="156"/>
    </location>
</feature>
<dbReference type="AlphaFoldDB" id="A0A9X3WK59"/>
<keyword evidence="1" id="KW-0812">Transmembrane</keyword>
<protein>
    <recommendedName>
        <fullName evidence="4">ABC transporter permease</fullName>
    </recommendedName>
</protein>
<dbReference type="EMBL" id="JAMQKC010000033">
    <property type="protein sequence ID" value="MDC3418576.1"/>
    <property type="molecule type" value="Genomic_DNA"/>
</dbReference>
<dbReference type="Proteomes" id="UP001145069">
    <property type="component" value="Unassembled WGS sequence"/>
</dbReference>
<evidence type="ECO:0008006" key="4">
    <source>
        <dbReference type="Google" id="ProtNLM"/>
    </source>
</evidence>
<sequence length="162" mass="17700">MPSYGSVLGDLETFFSDNESMKRFLRPVDGVSLLERFIPMLMIVISLLATVPPIMAINKLHGEEKKERIVHLLGRSISRTKLLGSYFILSVVNGLVMLALAAFGLWSVGTTVVEGGLSAEIIFGAGFSYYPAMLVMLSLAVLLIGLYPLFGFMFCIPLSCCI</sequence>
<name>A0A9X3WK59_9BACI</name>